<dbReference type="Gene3D" id="3.40.1640.10">
    <property type="entry name" value="PSTPO5379-like"/>
    <property type="match status" value="1"/>
</dbReference>
<gene>
    <name evidence="5" type="ORF">G4V63_26060</name>
</gene>
<sequence length="274" mass="30049">MLSAAQQMSPTGQRPSADLPSRDARLVYRSGKVGVTAGVAPGFVQGNLAILPEKLASSFHRFCQLNPKPCPIIGMSEVGDPRIPALGVDLDLRTDLPRYRIWRDGKLVEEPTDIMAHWRDDLVAFVLGCSFSFEEALIADGLKIRHIEEKRNVPMYRTNVPCASAGPFAGQLVVSMRPFKPADAIRAIQITTRFPAVHGAPVHFDKPEMIGIKDISKPDYGDAVSIQPDEVPVFWACGVTPQSVILQSRPDFAITHAPGHMLVTDVRNSEFSIQ</sequence>
<keyword evidence="6" id="KW-1185">Reference proteome</keyword>
<reference evidence="5" key="1">
    <citation type="submission" date="2020-02" db="EMBL/GenBank/DDBJ databases">
        <title>Draft genome sequence of Candidatus Afipia apatlaquensis IBT-C3, a potential strain for decolorization of textile dyes.</title>
        <authorList>
            <person name="Sanchez-Reyes A."/>
            <person name="Breton-Deval L."/>
            <person name="Mangelson H."/>
            <person name="Sanchez-Flores A."/>
        </authorList>
    </citation>
    <scope>NUCLEOTIDE SEQUENCE [LARGE SCALE GENOMIC DNA]</scope>
    <source>
        <strain evidence="5">IBT-C3</strain>
    </source>
</reference>
<comment type="caution">
    <text evidence="5">The sequence shown here is derived from an EMBL/GenBank/DDBJ whole genome shotgun (WGS) entry which is preliminary data.</text>
</comment>
<name>A0A7C9VJ55_9BRAD</name>
<dbReference type="GO" id="GO:0016829">
    <property type="term" value="F:lyase activity"/>
    <property type="evidence" value="ECO:0007669"/>
    <property type="project" value="UniProtKB-KW"/>
</dbReference>
<dbReference type="FunFam" id="3.30.2040.10:FF:000001">
    <property type="entry name" value="D-glutamate cyclase, mitochondrial"/>
    <property type="match status" value="1"/>
</dbReference>
<dbReference type="HAMAP" id="MF_01830">
    <property type="entry name" value="Hydro_lyase"/>
    <property type="match status" value="1"/>
</dbReference>
<dbReference type="EMBL" id="JAAMRR010001326">
    <property type="protein sequence ID" value="NGX98546.1"/>
    <property type="molecule type" value="Genomic_DNA"/>
</dbReference>
<evidence type="ECO:0000313" key="6">
    <source>
        <dbReference type="Proteomes" id="UP000480266"/>
    </source>
</evidence>
<dbReference type="NCBIfam" id="NF003969">
    <property type="entry name" value="PRK05463.1"/>
    <property type="match status" value="1"/>
</dbReference>
<dbReference type="PANTHER" id="PTHR32022">
    <property type="entry name" value="D-GLUTAMATE CYCLASE, MITOCHONDRIAL"/>
    <property type="match status" value="1"/>
</dbReference>
<evidence type="ECO:0000256" key="2">
    <source>
        <dbReference type="ARBA" id="ARBA00023239"/>
    </source>
</evidence>
<dbReference type="Proteomes" id="UP000480266">
    <property type="component" value="Unassembled WGS sequence"/>
</dbReference>
<dbReference type="PANTHER" id="PTHR32022:SF10">
    <property type="entry name" value="D-GLUTAMATE CYCLASE, MITOCHONDRIAL"/>
    <property type="match status" value="1"/>
</dbReference>
<keyword evidence="2 3" id="KW-0456">Lyase</keyword>
<dbReference type="PIRSF" id="PIRSF029755">
    <property type="entry name" value="UCP029755"/>
    <property type="match status" value="1"/>
</dbReference>
<protein>
    <recommendedName>
        <fullName evidence="3">Putative hydro-lyase G4V63_26060</fullName>
        <ecNumber evidence="3">4.2.1.-</ecNumber>
    </recommendedName>
</protein>
<evidence type="ECO:0000256" key="3">
    <source>
        <dbReference type="HAMAP-Rule" id="MF_01830"/>
    </source>
</evidence>
<dbReference type="EC" id="4.2.1.-" evidence="3"/>
<dbReference type="InterPro" id="IPR016938">
    <property type="entry name" value="UPF0317"/>
</dbReference>
<feature type="region of interest" description="Disordered" evidence="4">
    <location>
        <begin position="1"/>
        <end position="21"/>
    </location>
</feature>
<proteinExistence type="inferred from homology"/>
<dbReference type="SUPFAM" id="SSF160920">
    <property type="entry name" value="PSTPO5379-like"/>
    <property type="match status" value="1"/>
</dbReference>
<organism evidence="5 6">
    <name type="scientific">Candidatus Afipia apatlaquensis</name>
    <dbReference type="NCBI Taxonomy" id="2712852"/>
    <lineage>
        <taxon>Bacteria</taxon>
        <taxon>Pseudomonadati</taxon>
        <taxon>Pseudomonadota</taxon>
        <taxon>Alphaproteobacteria</taxon>
        <taxon>Hyphomicrobiales</taxon>
        <taxon>Nitrobacteraceae</taxon>
        <taxon>Afipia</taxon>
    </lineage>
</organism>
<feature type="compositionally biased region" description="Polar residues" evidence="4">
    <location>
        <begin position="1"/>
        <end position="14"/>
    </location>
</feature>
<evidence type="ECO:0000256" key="4">
    <source>
        <dbReference type="SAM" id="MobiDB-lite"/>
    </source>
</evidence>
<comment type="similarity">
    <text evidence="1 3">Belongs to the D-glutamate cyclase family.</text>
</comment>
<evidence type="ECO:0000256" key="1">
    <source>
        <dbReference type="ARBA" id="ARBA00007896"/>
    </source>
</evidence>
<accession>A0A7C9VJ55</accession>
<dbReference type="Gene3D" id="3.30.2040.10">
    <property type="entry name" value="PSTPO5379-like domain"/>
    <property type="match status" value="1"/>
</dbReference>
<dbReference type="InterPro" id="IPR009906">
    <property type="entry name" value="D-Glu_cyclase"/>
</dbReference>
<dbReference type="AlphaFoldDB" id="A0A7C9VJ55"/>
<dbReference type="Pfam" id="PF07286">
    <property type="entry name" value="D-Glu_cyclase"/>
    <property type="match status" value="1"/>
</dbReference>
<evidence type="ECO:0000313" key="5">
    <source>
        <dbReference type="EMBL" id="NGX98546.1"/>
    </source>
</evidence>
<dbReference type="InterPro" id="IPR038021">
    <property type="entry name" value="Putative_hydro-lyase"/>
</dbReference>